<evidence type="ECO:0000313" key="2">
    <source>
        <dbReference type="EMBL" id="MET3732844.1"/>
    </source>
</evidence>
<evidence type="ECO:0000313" key="3">
    <source>
        <dbReference type="Proteomes" id="UP001549146"/>
    </source>
</evidence>
<organism evidence="2 3">
    <name type="scientific">Moheibacter stercoris</name>
    <dbReference type="NCBI Taxonomy" id="1628251"/>
    <lineage>
        <taxon>Bacteria</taxon>
        <taxon>Pseudomonadati</taxon>
        <taxon>Bacteroidota</taxon>
        <taxon>Flavobacteriia</taxon>
        <taxon>Flavobacteriales</taxon>
        <taxon>Weeksellaceae</taxon>
        <taxon>Moheibacter</taxon>
    </lineage>
</organism>
<reference evidence="2 3" key="1">
    <citation type="submission" date="2024-06" db="EMBL/GenBank/DDBJ databases">
        <title>Genomic Encyclopedia of Type Strains, Phase IV (KMG-IV): sequencing the most valuable type-strain genomes for metagenomic binning, comparative biology and taxonomic classification.</title>
        <authorList>
            <person name="Goeker M."/>
        </authorList>
    </citation>
    <scope>NUCLEOTIDE SEQUENCE [LARGE SCALE GENOMIC DNA]</scope>
    <source>
        <strain evidence="2 3">DSM 29388</strain>
    </source>
</reference>
<evidence type="ECO:0008006" key="4">
    <source>
        <dbReference type="Google" id="ProtNLM"/>
    </source>
</evidence>
<feature type="region of interest" description="Disordered" evidence="1">
    <location>
        <begin position="31"/>
        <end position="59"/>
    </location>
</feature>
<gene>
    <name evidence="2" type="ORF">ABID46_002435</name>
</gene>
<protein>
    <recommendedName>
        <fullName evidence="4">MYXO-CTERM domain-containing protein</fullName>
    </recommendedName>
</protein>
<accession>A0ABV2LWC3</accession>
<name>A0ABV2LWC3_9FLAO</name>
<evidence type="ECO:0000256" key="1">
    <source>
        <dbReference type="SAM" id="MobiDB-lite"/>
    </source>
</evidence>
<comment type="caution">
    <text evidence="2">The sequence shown here is derived from an EMBL/GenBank/DDBJ whole genome shotgun (WGS) entry which is preliminary data.</text>
</comment>
<sequence length="89" mass="9877">MKYIFIISLLSGTICFGQFFEQPVEQEEINFNQSDPNSDYSTPDQGVDESDNGPGTPGEVPINQWIFLLPLAGLAIGSYQVFKNKTESI</sequence>
<keyword evidence="3" id="KW-1185">Reference proteome</keyword>
<dbReference type="EMBL" id="JBEPMO010000021">
    <property type="protein sequence ID" value="MET3732844.1"/>
    <property type="molecule type" value="Genomic_DNA"/>
</dbReference>
<dbReference type="Proteomes" id="UP001549146">
    <property type="component" value="Unassembled WGS sequence"/>
</dbReference>
<feature type="compositionally biased region" description="Polar residues" evidence="1">
    <location>
        <begin position="31"/>
        <end position="44"/>
    </location>
</feature>
<proteinExistence type="predicted"/>
<dbReference type="RefSeq" id="WP_354510453.1">
    <property type="nucleotide sequence ID" value="NZ_JBEPMO010000021.1"/>
</dbReference>